<name>A0AAW0JYF6_MYOGA</name>
<feature type="chain" id="PRO_5043945563" description="UGGT thioredoxin-like domain-containing protein" evidence="1">
    <location>
        <begin position="31"/>
        <end position="332"/>
    </location>
</feature>
<keyword evidence="1" id="KW-0732">Signal</keyword>
<feature type="domain" description="UGGT thioredoxin-like" evidence="3">
    <location>
        <begin position="271"/>
        <end position="319"/>
    </location>
</feature>
<feature type="signal peptide" evidence="1">
    <location>
        <begin position="1"/>
        <end position="30"/>
    </location>
</feature>
<protein>
    <recommendedName>
        <fullName evidence="6">UGGT thioredoxin-like domain-containing protein</fullName>
    </recommendedName>
</protein>
<evidence type="ECO:0000259" key="2">
    <source>
        <dbReference type="Pfam" id="PF18400"/>
    </source>
</evidence>
<dbReference type="Pfam" id="PF18401">
    <property type="entry name" value="Thioredoxin_13"/>
    <property type="match status" value="1"/>
</dbReference>
<dbReference type="GO" id="GO:0003980">
    <property type="term" value="F:UDP-glucose:glycoprotein glucosyltransferase activity"/>
    <property type="evidence" value="ECO:0007669"/>
    <property type="project" value="InterPro"/>
</dbReference>
<sequence length="332" mass="37897">MARARVSEGLFLRSVALWLALLGASPAAASKAVTAHLTAKWPETPLLLEASEFMAEESNERFWQFVETVRELAVYKQTESDYSYYNLILKKAGQFLDNIHINLLKFAFSLRAYSPTIQMCQQVAAAEPPPDECGAFVVVHGKHTCKISEIKKLLNKAVPRPYLFERDHKFPTGNENLPVIILYAEIGTREFAEFHRVLSKKSKNGKILYVLRHYIKPTNTGFSFHAAVSDTTAEETDADEVQGFLFGKLKEIYSDLRDNLTVFQKYLIESSKAMVPLKVWELQDLSFQAASQIMSTPVYDAIKLMKDISQNFPIKARYVKLYWCDYKQVSFH</sequence>
<dbReference type="PANTHER" id="PTHR11226">
    <property type="entry name" value="UDP-GLUCOSE GLYCOPROTEIN:GLUCOSYLTRANSFERASE"/>
    <property type="match status" value="1"/>
</dbReference>
<evidence type="ECO:0000259" key="3">
    <source>
        <dbReference type="Pfam" id="PF18401"/>
    </source>
</evidence>
<dbReference type="InterPro" id="IPR040694">
    <property type="entry name" value="UGGT_TRXL_2"/>
</dbReference>
<evidence type="ECO:0000313" key="4">
    <source>
        <dbReference type="EMBL" id="KAK7831579.1"/>
    </source>
</evidence>
<dbReference type="Pfam" id="PF18400">
    <property type="entry name" value="Thioredoxin_12"/>
    <property type="match status" value="1"/>
</dbReference>
<dbReference type="InterPro" id="IPR009448">
    <property type="entry name" value="UDP-g_GGtrans"/>
</dbReference>
<dbReference type="EMBL" id="JBBHLL010000013">
    <property type="protein sequence ID" value="KAK7831579.1"/>
    <property type="molecule type" value="Genomic_DNA"/>
</dbReference>
<dbReference type="PANTHER" id="PTHR11226:SF1">
    <property type="entry name" value="UDP-GLUCOSE:GLYCOPROTEIN GLUCOSYLTRANSFERASE 2"/>
    <property type="match status" value="1"/>
</dbReference>
<gene>
    <name evidence="4" type="ORF">U0070_015091</name>
</gene>
<dbReference type="GO" id="GO:0036503">
    <property type="term" value="P:ERAD pathway"/>
    <property type="evidence" value="ECO:0007669"/>
    <property type="project" value="TreeGrafter"/>
</dbReference>
<accession>A0AAW0JYF6</accession>
<dbReference type="AlphaFoldDB" id="A0AAW0JYF6"/>
<keyword evidence="5" id="KW-1185">Reference proteome</keyword>
<dbReference type="GO" id="GO:0018279">
    <property type="term" value="P:protein N-linked glycosylation via asparagine"/>
    <property type="evidence" value="ECO:0007669"/>
    <property type="project" value="TreeGrafter"/>
</dbReference>
<proteinExistence type="predicted"/>
<reference evidence="4 5" key="1">
    <citation type="journal article" date="2023" name="bioRxiv">
        <title>Conserved and derived expression patterns and positive selection on dental genes reveal complex evolutionary context of ever-growing rodent molars.</title>
        <authorList>
            <person name="Calamari Z.T."/>
            <person name="Song A."/>
            <person name="Cohen E."/>
            <person name="Akter M."/>
            <person name="Roy R.D."/>
            <person name="Hallikas O."/>
            <person name="Christensen M.M."/>
            <person name="Li P."/>
            <person name="Marangoni P."/>
            <person name="Jernvall J."/>
            <person name="Klein O.D."/>
        </authorList>
    </citation>
    <scope>NUCLEOTIDE SEQUENCE [LARGE SCALE GENOMIC DNA]</scope>
    <source>
        <strain evidence="4">V071</strain>
    </source>
</reference>
<dbReference type="InterPro" id="IPR040693">
    <property type="entry name" value="UGGT_TRXL_1"/>
</dbReference>
<dbReference type="GO" id="GO:0051082">
    <property type="term" value="F:unfolded protein binding"/>
    <property type="evidence" value="ECO:0007669"/>
    <property type="project" value="TreeGrafter"/>
</dbReference>
<evidence type="ECO:0000256" key="1">
    <source>
        <dbReference type="SAM" id="SignalP"/>
    </source>
</evidence>
<organism evidence="4 5">
    <name type="scientific">Myodes glareolus</name>
    <name type="common">Bank vole</name>
    <name type="synonym">Clethrionomys glareolus</name>
    <dbReference type="NCBI Taxonomy" id="447135"/>
    <lineage>
        <taxon>Eukaryota</taxon>
        <taxon>Metazoa</taxon>
        <taxon>Chordata</taxon>
        <taxon>Craniata</taxon>
        <taxon>Vertebrata</taxon>
        <taxon>Euteleostomi</taxon>
        <taxon>Mammalia</taxon>
        <taxon>Eutheria</taxon>
        <taxon>Euarchontoglires</taxon>
        <taxon>Glires</taxon>
        <taxon>Rodentia</taxon>
        <taxon>Myomorpha</taxon>
        <taxon>Muroidea</taxon>
        <taxon>Cricetidae</taxon>
        <taxon>Arvicolinae</taxon>
        <taxon>Myodes</taxon>
    </lineage>
</organism>
<evidence type="ECO:0008006" key="6">
    <source>
        <dbReference type="Google" id="ProtNLM"/>
    </source>
</evidence>
<comment type="caution">
    <text evidence="4">The sequence shown here is derived from an EMBL/GenBank/DDBJ whole genome shotgun (WGS) entry which is preliminary data.</text>
</comment>
<feature type="domain" description="UGGT thioredoxin-like" evidence="2">
    <location>
        <begin position="43"/>
        <end position="218"/>
    </location>
</feature>
<dbReference type="Proteomes" id="UP001488838">
    <property type="component" value="Unassembled WGS sequence"/>
</dbReference>
<evidence type="ECO:0000313" key="5">
    <source>
        <dbReference type="Proteomes" id="UP001488838"/>
    </source>
</evidence>
<dbReference type="GO" id="GO:0005783">
    <property type="term" value="C:endoplasmic reticulum"/>
    <property type="evidence" value="ECO:0007669"/>
    <property type="project" value="TreeGrafter"/>
</dbReference>